<dbReference type="Proteomes" id="UP000483820">
    <property type="component" value="Chromosome IV"/>
</dbReference>
<feature type="region of interest" description="Disordered" evidence="1">
    <location>
        <begin position="306"/>
        <end position="459"/>
    </location>
</feature>
<gene>
    <name evidence="2" type="ORF">GCK72_014251</name>
</gene>
<proteinExistence type="predicted"/>
<feature type="compositionally biased region" description="Polar residues" evidence="1">
    <location>
        <begin position="318"/>
        <end position="327"/>
    </location>
</feature>
<protein>
    <submittedName>
        <fullName evidence="2">Uncharacterized protein</fullName>
    </submittedName>
</protein>
<reference evidence="2 3" key="1">
    <citation type="submission" date="2019-12" db="EMBL/GenBank/DDBJ databases">
        <title>Chromosome-level assembly of the Caenorhabditis remanei genome.</title>
        <authorList>
            <person name="Teterina A.A."/>
            <person name="Willis J.H."/>
            <person name="Phillips P.C."/>
        </authorList>
    </citation>
    <scope>NUCLEOTIDE SEQUENCE [LARGE SCALE GENOMIC DNA]</scope>
    <source>
        <strain evidence="2 3">PX506</strain>
        <tissue evidence="2">Whole organism</tissue>
    </source>
</reference>
<evidence type="ECO:0000313" key="3">
    <source>
        <dbReference type="Proteomes" id="UP000483820"/>
    </source>
</evidence>
<accession>A0A6A5GSZ9</accession>
<name>A0A6A5GSZ9_CAERE</name>
<feature type="compositionally biased region" description="Acidic residues" evidence="1">
    <location>
        <begin position="449"/>
        <end position="459"/>
    </location>
</feature>
<evidence type="ECO:0000313" key="2">
    <source>
        <dbReference type="EMBL" id="KAF1757794.1"/>
    </source>
</evidence>
<dbReference type="CTD" id="9815817"/>
<feature type="compositionally biased region" description="Polar residues" evidence="1">
    <location>
        <begin position="395"/>
        <end position="421"/>
    </location>
</feature>
<evidence type="ECO:0000256" key="1">
    <source>
        <dbReference type="SAM" id="MobiDB-lite"/>
    </source>
</evidence>
<sequence>MMIGQQTVNAFVVSRDDSTETFYAYCNSIGRDLIIDKNFVPPDVDILGKWIKVLVCHENKVCQNVLVIDDLYECRVMQGLPEIKVDIEHVSRFEDKFEMFHHNFFGFICDVRNVIKVVEHAVSYNVWIVRHREPGTNSRWRVSVKQDNVVSINFHNHQPDLRVVEGVIHSHNAEGVGYTAWSKSEPTHRIFINYSLCPSEEDLLGLWFKIQLDDKSDAQSLVSRIDSPFPTRVKSNVVEILVQFECVPNASDRAEALHHSYFGYICDPKNVLPGPETGETYSGWIAYHHKADTSSRWRLATQQTINGPLFRDQRPEVRSSNNENFQYRSRSSLSHRRSPSPTIINEYDETDDTVNGQLMSSPYTNAKEHKSPINSTKGYERHIPKSHHSSHSPSTAPNINNSRQINNHFPRDSSPQLNISVSRPIEYSQRNQTMNHRSPSNQSFRGETTDDSEYYEDSDEEFKDLAPYGRFEGLENTMTEEDRCSPLPQKSREISTTKNQKYGYNDDHQSTSTYMAVNQYGDSNHIPDQNAHQTETKNQKTSEKREILRLKLEKREMEAYFSTLVADAEVLEELRFADIEKFEELMRIIEEDQIKN</sequence>
<feature type="compositionally biased region" description="Polar residues" evidence="1">
    <location>
        <begin position="428"/>
        <end position="446"/>
    </location>
</feature>
<dbReference type="AlphaFoldDB" id="A0A6A5GSZ9"/>
<dbReference type="RefSeq" id="XP_003100765.2">
    <property type="nucleotide sequence ID" value="XM_003100717.2"/>
</dbReference>
<feature type="compositionally biased region" description="Polar residues" evidence="1">
    <location>
        <begin position="353"/>
        <end position="364"/>
    </location>
</feature>
<dbReference type="PANTHER" id="PTHR38607:SF1">
    <property type="entry name" value="MABP DOMAIN-CONTAINING PROTEIN-RELATED"/>
    <property type="match status" value="1"/>
</dbReference>
<comment type="caution">
    <text evidence="2">The sequence shown here is derived from an EMBL/GenBank/DDBJ whole genome shotgun (WGS) entry which is preliminary data.</text>
</comment>
<dbReference type="KEGG" id="crq:GCK72_014251"/>
<dbReference type="EMBL" id="WUAV01000004">
    <property type="protein sequence ID" value="KAF1757794.1"/>
    <property type="molecule type" value="Genomic_DNA"/>
</dbReference>
<organism evidence="2 3">
    <name type="scientific">Caenorhabditis remanei</name>
    <name type="common">Caenorhabditis vulgaris</name>
    <dbReference type="NCBI Taxonomy" id="31234"/>
    <lineage>
        <taxon>Eukaryota</taxon>
        <taxon>Metazoa</taxon>
        <taxon>Ecdysozoa</taxon>
        <taxon>Nematoda</taxon>
        <taxon>Chromadorea</taxon>
        <taxon>Rhabditida</taxon>
        <taxon>Rhabditina</taxon>
        <taxon>Rhabditomorpha</taxon>
        <taxon>Rhabditoidea</taxon>
        <taxon>Rhabditidae</taxon>
        <taxon>Peloderinae</taxon>
        <taxon>Caenorhabditis</taxon>
    </lineage>
</organism>
<dbReference type="PANTHER" id="PTHR38607">
    <property type="entry name" value="PROTEIN CBG00180-RELATED"/>
    <property type="match status" value="1"/>
</dbReference>
<dbReference type="GeneID" id="9815817"/>